<evidence type="ECO:0000313" key="1">
    <source>
        <dbReference type="EMBL" id="AIA85654.1"/>
    </source>
</evidence>
<reference evidence="1" key="1">
    <citation type="journal article" date="2013" name="Environ. Microbiol.">
        <title>Seasonally variable intestinal metagenomes of the red palm weevil (Rhynchophorus ferrugineus).</title>
        <authorList>
            <person name="Jia S."/>
            <person name="Zhang X."/>
            <person name="Zhang G."/>
            <person name="Yin A."/>
            <person name="Zhang S."/>
            <person name="Li F."/>
            <person name="Wang L."/>
            <person name="Zhao D."/>
            <person name="Yun Q."/>
            <person name="Tala"/>
            <person name="Wang J."/>
            <person name="Sun G."/>
            <person name="Baabdullah M."/>
            <person name="Yu X."/>
            <person name="Hu S."/>
            <person name="Al-Mssallem I.S."/>
            <person name="Yu J."/>
        </authorList>
    </citation>
    <scope>NUCLEOTIDE SEQUENCE</scope>
</reference>
<dbReference type="EMBL" id="KF118393">
    <property type="protein sequence ID" value="AIA85654.1"/>
    <property type="molecule type" value="Genomic_DNA"/>
</dbReference>
<organism evidence="1">
    <name type="scientific">uncultured Arcobacter sp</name>
    <dbReference type="NCBI Taxonomy" id="165434"/>
    <lineage>
        <taxon>Bacteria</taxon>
        <taxon>Pseudomonadati</taxon>
        <taxon>Campylobacterota</taxon>
        <taxon>Epsilonproteobacteria</taxon>
        <taxon>Campylobacterales</taxon>
        <taxon>Arcobacteraceae</taxon>
        <taxon>Arcobacter</taxon>
        <taxon>environmental samples</taxon>
    </lineage>
</organism>
<proteinExistence type="predicted"/>
<feature type="non-terminal residue" evidence="1">
    <location>
        <position position="1"/>
    </location>
</feature>
<dbReference type="AlphaFoldDB" id="A0A060BRS1"/>
<accession>A0A060BRS1</accession>
<sequence length="101" mass="12691">PFKTSKFDWEMEVLVQHAWRGNEIIETIIECYYPKAEERISHFRKFEDTMAIVWVHVRMLPIKWTNIFLNVFRKNRNNENYSKRKWMEYKTCFYSLQDFWL</sequence>
<protein>
    <submittedName>
        <fullName evidence="1">CAZy families GT2 protein</fullName>
    </submittedName>
</protein>
<name>A0A060BRS1_9BACT</name>